<dbReference type="GO" id="GO:0005886">
    <property type="term" value="C:plasma membrane"/>
    <property type="evidence" value="ECO:0007669"/>
    <property type="project" value="TreeGrafter"/>
</dbReference>
<organism evidence="5 6">
    <name type="scientific">Ornithinimicrobium pratense</name>
    <dbReference type="NCBI Taxonomy" id="2593973"/>
    <lineage>
        <taxon>Bacteria</taxon>
        <taxon>Bacillati</taxon>
        <taxon>Actinomycetota</taxon>
        <taxon>Actinomycetes</taxon>
        <taxon>Micrococcales</taxon>
        <taxon>Ornithinimicrobiaceae</taxon>
        <taxon>Ornithinimicrobium</taxon>
    </lineage>
</organism>
<dbReference type="CDD" id="cd03219">
    <property type="entry name" value="ABC_Mj1267_LivG_branched"/>
    <property type="match status" value="1"/>
</dbReference>
<keyword evidence="2" id="KW-0547">Nucleotide-binding</keyword>
<sequence>MLTRAYQHSLNGSHLPAGEPLLEVDGVSLRFGGVTALSDISFTVTQGHVHAIIGPNGAGKSSMLNCISGIYHPQEGQIRLQTAAESGERTTSTLTQLPPHKIARLGVARSFQNIELFSHLTVLENLMLGRHIHMKHSVAASMLWFGPARKQEIAHRRLVEEVIDLLQLQAFRSKPVGALAYGIQKRVELGRALCIQPALLLLDEPMAGMNVEEKEDMARYVLDVHELAGVTVVLIEHDMNVVMDISDWVSVLDFGRLIADGTPDDVKTNPAVIEAYLGSDDEDSAVREALQTMQEQVEQDQIESDARG</sequence>
<dbReference type="Pfam" id="PF00005">
    <property type="entry name" value="ABC_tran"/>
    <property type="match status" value="1"/>
</dbReference>
<dbReference type="GO" id="GO:0005524">
    <property type="term" value="F:ATP binding"/>
    <property type="evidence" value="ECO:0007669"/>
    <property type="project" value="UniProtKB-KW"/>
</dbReference>
<reference evidence="5 6" key="1">
    <citation type="submission" date="2019-09" db="EMBL/GenBank/DDBJ databases">
        <title>Serinicoccus pratensis sp. nov., isolated from meadow soil.</title>
        <authorList>
            <person name="Zhang W."/>
        </authorList>
    </citation>
    <scope>NUCLEOTIDE SEQUENCE [LARGE SCALE GENOMIC DNA]</scope>
    <source>
        <strain evidence="5 6">W204</strain>
    </source>
</reference>
<proteinExistence type="predicted"/>
<evidence type="ECO:0000259" key="4">
    <source>
        <dbReference type="PROSITE" id="PS50893"/>
    </source>
</evidence>
<dbReference type="InterPro" id="IPR003439">
    <property type="entry name" value="ABC_transporter-like_ATP-bd"/>
</dbReference>
<dbReference type="SUPFAM" id="SSF52540">
    <property type="entry name" value="P-loop containing nucleoside triphosphate hydrolases"/>
    <property type="match status" value="1"/>
</dbReference>
<feature type="domain" description="ABC transporter" evidence="4">
    <location>
        <begin position="22"/>
        <end position="279"/>
    </location>
</feature>
<dbReference type="SMART" id="SM00382">
    <property type="entry name" value="AAA"/>
    <property type="match status" value="1"/>
</dbReference>
<dbReference type="PANTHER" id="PTHR45772">
    <property type="entry name" value="CONSERVED COMPONENT OF ABC TRANSPORTER FOR NATURAL AMINO ACIDS-RELATED"/>
    <property type="match status" value="1"/>
</dbReference>
<keyword evidence="1" id="KW-0813">Transport</keyword>
<dbReference type="AlphaFoldDB" id="A0A5J6V597"/>
<evidence type="ECO:0000256" key="1">
    <source>
        <dbReference type="ARBA" id="ARBA00022448"/>
    </source>
</evidence>
<dbReference type="GO" id="GO:0016887">
    <property type="term" value="F:ATP hydrolysis activity"/>
    <property type="evidence" value="ECO:0007669"/>
    <property type="project" value="InterPro"/>
</dbReference>
<dbReference type="FunFam" id="3.40.50.300:FF:000421">
    <property type="entry name" value="Branched-chain amino acid ABC transporter ATP-binding protein"/>
    <property type="match status" value="1"/>
</dbReference>
<evidence type="ECO:0000256" key="2">
    <source>
        <dbReference type="ARBA" id="ARBA00022741"/>
    </source>
</evidence>
<accession>A0A5J6V597</accession>
<dbReference type="PANTHER" id="PTHR45772:SF1">
    <property type="entry name" value="ABC TRANSPORTER ATP-BINDING PROTEIN"/>
    <property type="match status" value="1"/>
</dbReference>
<keyword evidence="6" id="KW-1185">Reference proteome</keyword>
<dbReference type="InterPro" id="IPR027417">
    <property type="entry name" value="P-loop_NTPase"/>
</dbReference>
<dbReference type="RefSeq" id="WP_158060872.1">
    <property type="nucleotide sequence ID" value="NZ_CP044427.1"/>
</dbReference>
<evidence type="ECO:0000313" key="6">
    <source>
        <dbReference type="Proteomes" id="UP000326546"/>
    </source>
</evidence>
<protein>
    <submittedName>
        <fullName evidence="5">ABC transporter ATP-binding protein</fullName>
    </submittedName>
</protein>
<keyword evidence="3 5" id="KW-0067">ATP-binding</keyword>
<dbReference type="OrthoDB" id="9805514at2"/>
<gene>
    <name evidence="5" type="ORF">FY030_06935</name>
</gene>
<dbReference type="Pfam" id="PF12399">
    <property type="entry name" value="BCA_ABC_TP_C"/>
    <property type="match status" value="1"/>
</dbReference>
<dbReference type="Gene3D" id="3.40.50.300">
    <property type="entry name" value="P-loop containing nucleotide triphosphate hydrolases"/>
    <property type="match status" value="1"/>
</dbReference>
<dbReference type="EMBL" id="CP044427">
    <property type="protein sequence ID" value="QFG68484.1"/>
    <property type="molecule type" value="Genomic_DNA"/>
</dbReference>
<dbReference type="InterPro" id="IPR051120">
    <property type="entry name" value="ABC_AA/LPS_Transport"/>
</dbReference>
<dbReference type="InterPro" id="IPR003593">
    <property type="entry name" value="AAA+_ATPase"/>
</dbReference>
<evidence type="ECO:0000256" key="3">
    <source>
        <dbReference type="ARBA" id="ARBA00022840"/>
    </source>
</evidence>
<dbReference type="InterPro" id="IPR032823">
    <property type="entry name" value="BCA_ABC_TP_C"/>
</dbReference>
<dbReference type="KEGG" id="serw:FY030_06935"/>
<dbReference type="PROSITE" id="PS50893">
    <property type="entry name" value="ABC_TRANSPORTER_2"/>
    <property type="match status" value="1"/>
</dbReference>
<dbReference type="Proteomes" id="UP000326546">
    <property type="component" value="Chromosome"/>
</dbReference>
<name>A0A5J6V597_9MICO</name>
<evidence type="ECO:0000313" key="5">
    <source>
        <dbReference type="EMBL" id="QFG68484.1"/>
    </source>
</evidence>